<sequence length="219" mass="26372">MDKGSGDMYQITAFHFTVREKNIDDTLDALAARVREGDMEAFDLMDEKLRPQISRMSYRYMDHFHEREDMEQDMMEAALRLCHRYQSGRGRYRHYLFRTLRFEMKSRMRTHGLKYYNESMTVEDRRLPKPVDKDEEEADPINMMVREEQLQYLMHKKGVCSPLERMVLEYLGKGHDIDDVCREFALERKSVINTLHRIRRKKERLVSAEWAEDAFDNVD</sequence>
<dbReference type="EMBL" id="VMSJ01000005">
    <property type="protein sequence ID" value="TVT26997.1"/>
    <property type="molecule type" value="Genomic_DNA"/>
</dbReference>
<dbReference type="OrthoDB" id="2388113at2"/>
<dbReference type="Proteomes" id="UP000315103">
    <property type="component" value="Unassembled WGS sequence"/>
</dbReference>
<dbReference type="Pfam" id="PF04542">
    <property type="entry name" value="Sigma70_r2"/>
    <property type="match status" value="1"/>
</dbReference>
<dbReference type="GO" id="GO:0003700">
    <property type="term" value="F:DNA-binding transcription factor activity"/>
    <property type="evidence" value="ECO:0007669"/>
    <property type="project" value="InterPro"/>
</dbReference>
<reference evidence="2 3" key="1">
    <citation type="submission" date="2019-07" db="EMBL/GenBank/DDBJ databases">
        <title>Salinicoccus cyprini sp. nov., isolated from gastro-intestinal tract of mirror carp, Cyprinus carpio var. specularis, collected from Gobind Sagar Reservoir, Himachal Pradesh, India.</title>
        <authorList>
            <person name="Talwar C."/>
            <person name="Singh A.K."/>
            <person name="Lal R."/>
            <person name="Negi R.K."/>
        </authorList>
    </citation>
    <scope>NUCLEOTIDE SEQUENCE [LARGE SCALE GENOMIC DNA]</scope>
    <source>
        <strain evidence="2 3">CT19</strain>
    </source>
</reference>
<protein>
    <submittedName>
        <fullName evidence="2">Sigma-70 family RNA polymerase sigma factor</fullName>
    </submittedName>
</protein>
<dbReference type="InterPro" id="IPR013325">
    <property type="entry name" value="RNA_pol_sigma_r2"/>
</dbReference>
<dbReference type="GO" id="GO:0006352">
    <property type="term" value="P:DNA-templated transcription initiation"/>
    <property type="evidence" value="ECO:0007669"/>
    <property type="project" value="InterPro"/>
</dbReference>
<dbReference type="AlphaFoldDB" id="A0A558ARV4"/>
<comment type="caution">
    <text evidence="2">The sequence shown here is derived from an EMBL/GenBank/DDBJ whole genome shotgun (WGS) entry which is preliminary data.</text>
</comment>
<keyword evidence="3" id="KW-1185">Reference proteome</keyword>
<dbReference type="SUPFAM" id="SSF88946">
    <property type="entry name" value="Sigma2 domain of RNA polymerase sigma factors"/>
    <property type="match status" value="1"/>
</dbReference>
<dbReference type="Gene3D" id="1.10.1740.10">
    <property type="match status" value="1"/>
</dbReference>
<dbReference type="InterPro" id="IPR007627">
    <property type="entry name" value="RNA_pol_sigma70_r2"/>
</dbReference>
<evidence type="ECO:0000313" key="2">
    <source>
        <dbReference type="EMBL" id="TVT26997.1"/>
    </source>
</evidence>
<organism evidence="2 3">
    <name type="scientific">Salinicoccus cyprini</name>
    <dbReference type="NCBI Taxonomy" id="2493691"/>
    <lineage>
        <taxon>Bacteria</taxon>
        <taxon>Bacillati</taxon>
        <taxon>Bacillota</taxon>
        <taxon>Bacilli</taxon>
        <taxon>Bacillales</taxon>
        <taxon>Staphylococcaceae</taxon>
        <taxon>Salinicoccus</taxon>
    </lineage>
</organism>
<feature type="domain" description="RNA polymerase sigma-70 region 2" evidence="1">
    <location>
        <begin position="47"/>
        <end position="111"/>
    </location>
</feature>
<gene>
    <name evidence="2" type="ORF">FO441_10890</name>
</gene>
<evidence type="ECO:0000259" key="1">
    <source>
        <dbReference type="Pfam" id="PF04542"/>
    </source>
</evidence>
<name>A0A558ARV4_9STAP</name>
<proteinExistence type="predicted"/>
<evidence type="ECO:0000313" key="3">
    <source>
        <dbReference type="Proteomes" id="UP000315103"/>
    </source>
</evidence>
<accession>A0A558ARV4</accession>